<dbReference type="EMBL" id="BARU01035744">
    <property type="protein sequence ID" value="GAH83969.1"/>
    <property type="molecule type" value="Genomic_DNA"/>
</dbReference>
<sequence length="149" mass="16263">VNADLPSHSPVAPLILLAVPLIILALILLGVFIKEYFFDHKGVEPIAVMLRTVDTDGNVITEPISLTVNDVTKTTSAGVVGFAVNERFQVLCPDEAWDIFDSTKWYEATTVIQDVVLSSTATREVKILVTDEEGNPLPYNLRTVPGSCH</sequence>
<reference evidence="2" key="1">
    <citation type="journal article" date="2014" name="Front. Microbiol.">
        <title>High frequency of phylogenetically diverse reductive dehalogenase-homologous genes in deep subseafloor sedimentary metagenomes.</title>
        <authorList>
            <person name="Kawai M."/>
            <person name="Futagami T."/>
            <person name="Toyoda A."/>
            <person name="Takaki Y."/>
            <person name="Nishi S."/>
            <person name="Hori S."/>
            <person name="Arai W."/>
            <person name="Tsubouchi T."/>
            <person name="Morono Y."/>
            <person name="Uchiyama I."/>
            <person name="Ito T."/>
            <person name="Fujiyama A."/>
            <person name="Inagaki F."/>
            <person name="Takami H."/>
        </authorList>
    </citation>
    <scope>NUCLEOTIDE SEQUENCE</scope>
    <source>
        <strain evidence="2">Expedition CK06-06</strain>
    </source>
</reference>
<keyword evidence="1" id="KW-0812">Transmembrane</keyword>
<name>X1K150_9ZZZZ</name>
<gene>
    <name evidence="2" type="ORF">S03H2_55900</name>
</gene>
<keyword evidence="1" id="KW-1133">Transmembrane helix</keyword>
<accession>X1K150</accession>
<feature type="non-terminal residue" evidence="2">
    <location>
        <position position="1"/>
    </location>
</feature>
<dbReference type="AlphaFoldDB" id="X1K150"/>
<keyword evidence="1" id="KW-0472">Membrane</keyword>
<proteinExistence type="predicted"/>
<protein>
    <submittedName>
        <fullName evidence="2">Uncharacterized protein</fullName>
    </submittedName>
</protein>
<organism evidence="2">
    <name type="scientific">marine sediment metagenome</name>
    <dbReference type="NCBI Taxonomy" id="412755"/>
    <lineage>
        <taxon>unclassified sequences</taxon>
        <taxon>metagenomes</taxon>
        <taxon>ecological metagenomes</taxon>
    </lineage>
</organism>
<evidence type="ECO:0000313" key="2">
    <source>
        <dbReference type="EMBL" id="GAH83969.1"/>
    </source>
</evidence>
<evidence type="ECO:0000256" key="1">
    <source>
        <dbReference type="SAM" id="Phobius"/>
    </source>
</evidence>
<comment type="caution">
    <text evidence="2">The sequence shown here is derived from an EMBL/GenBank/DDBJ whole genome shotgun (WGS) entry which is preliminary data.</text>
</comment>
<feature type="transmembrane region" description="Helical" evidence="1">
    <location>
        <begin position="12"/>
        <end position="33"/>
    </location>
</feature>